<evidence type="ECO:0000256" key="2">
    <source>
        <dbReference type="SAM" id="SignalP"/>
    </source>
</evidence>
<protein>
    <recommendedName>
        <fullName evidence="5">Secreted protein</fullName>
    </recommendedName>
</protein>
<evidence type="ECO:0000256" key="1">
    <source>
        <dbReference type="SAM" id="MobiDB-lite"/>
    </source>
</evidence>
<comment type="caution">
    <text evidence="3">The sequence shown here is derived from an EMBL/GenBank/DDBJ whole genome shotgun (WGS) entry which is preliminary data.</text>
</comment>
<feature type="signal peptide" evidence="2">
    <location>
        <begin position="1"/>
        <end position="23"/>
    </location>
</feature>
<dbReference type="RefSeq" id="WP_147111861.1">
    <property type="nucleotide sequence ID" value="NZ_BJVJ01000056.1"/>
</dbReference>
<dbReference type="EMBL" id="BJVJ01000056">
    <property type="protein sequence ID" value="GEL25513.1"/>
    <property type="molecule type" value="Genomic_DNA"/>
</dbReference>
<sequence length="321" mass="33023">MSTAGRLAAYAAVLILLFTGAWATGVAVGPVTDAASAQPAGPTTPGSDPNHASEHDHGGAGATAPGVPDRGPTGQDPVATVESLGLSATQAGYTFAVQNTTFGLGRPGELAFTITGPDGRPVTSYADAHHGPMQVAVVRRDAAGFQHLQPALGADGVWRAPLTLPGGGIWRAYADFAPTDGPPLVLGTDLFVQGDFTPFRFADSRTFDVDGYQVRLDGNLVPGTQSQIYATVSRNGAPVLDLQPYLGAFGHLAVLRQGDLAYLRVQPITSSTPGPADRAGPGTAFTVDVPSAGSYRLFVEFVHGGVTRTAEFSVSTPEGSR</sequence>
<dbReference type="OrthoDB" id="128043at2"/>
<evidence type="ECO:0000313" key="3">
    <source>
        <dbReference type="EMBL" id="GEL25513.1"/>
    </source>
</evidence>
<dbReference type="AlphaFoldDB" id="A0A511DMN1"/>
<dbReference type="Proteomes" id="UP000321685">
    <property type="component" value="Unassembled WGS sequence"/>
</dbReference>
<accession>A0A511DMN1</accession>
<evidence type="ECO:0008006" key="5">
    <source>
        <dbReference type="Google" id="ProtNLM"/>
    </source>
</evidence>
<feature type="region of interest" description="Disordered" evidence="1">
    <location>
        <begin position="34"/>
        <end position="79"/>
    </location>
</feature>
<organism evidence="3 4">
    <name type="scientific">Pseudonocardia sulfidoxydans NBRC 16205</name>
    <dbReference type="NCBI Taxonomy" id="1223511"/>
    <lineage>
        <taxon>Bacteria</taxon>
        <taxon>Bacillati</taxon>
        <taxon>Actinomycetota</taxon>
        <taxon>Actinomycetes</taxon>
        <taxon>Pseudonocardiales</taxon>
        <taxon>Pseudonocardiaceae</taxon>
        <taxon>Pseudonocardia</taxon>
    </lineage>
</organism>
<keyword evidence="4" id="KW-1185">Reference proteome</keyword>
<proteinExistence type="predicted"/>
<evidence type="ECO:0000313" key="4">
    <source>
        <dbReference type="Proteomes" id="UP000321685"/>
    </source>
</evidence>
<reference evidence="3 4" key="1">
    <citation type="submission" date="2019-07" db="EMBL/GenBank/DDBJ databases">
        <title>Whole genome shotgun sequence of Pseudonocardia sulfidoxydans NBRC 16205.</title>
        <authorList>
            <person name="Hosoyama A."/>
            <person name="Uohara A."/>
            <person name="Ohji S."/>
            <person name="Ichikawa N."/>
        </authorList>
    </citation>
    <scope>NUCLEOTIDE SEQUENCE [LARGE SCALE GENOMIC DNA]</scope>
    <source>
        <strain evidence="3 4">NBRC 16205</strain>
    </source>
</reference>
<feature type="chain" id="PRO_5039717261" description="Secreted protein" evidence="2">
    <location>
        <begin position="24"/>
        <end position="321"/>
    </location>
</feature>
<gene>
    <name evidence="3" type="ORF">PSU4_44670</name>
</gene>
<keyword evidence="2" id="KW-0732">Signal</keyword>
<name>A0A511DMN1_9PSEU</name>